<comment type="function">
    <text evidence="1">Acts as an adapter for the XPO1/CRM1-mediated export of the 60S ribosomal subunit.</text>
</comment>
<evidence type="ECO:0000256" key="3">
    <source>
        <dbReference type="SAM" id="SignalP"/>
    </source>
</evidence>
<dbReference type="PANTHER" id="PTHR12746:SF2">
    <property type="entry name" value="60S RIBOSOMAL EXPORT PROTEIN NMD3"/>
    <property type="match status" value="1"/>
</dbReference>
<accession>A0A427B6I6</accession>
<organism evidence="5 6">
    <name type="scientific">Ensete ventricosum</name>
    <name type="common">Abyssinian banana</name>
    <name type="synonym">Musa ensete</name>
    <dbReference type="NCBI Taxonomy" id="4639"/>
    <lineage>
        <taxon>Eukaryota</taxon>
        <taxon>Viridiplantae</taxon>
        <taxon>Streptophyta</taxon>
        <taxon>Embryophyta</taxon>
        <taxon>Tracheophyta</taxon>
        <taxon>Spermatophyta</taxon>
        <taxon>Magnoliopsida</taxon>
        <taxon>Liliopsida</taxon>
        <taxon>Zingiberales</taxon>
        <taxon>Musaceae</taxon>
        <taxon>Ensete</taxon>
    </lineage>
</organism>
<dbReference type="GO" id="GO:0043023">
    <property type="term" value="F:ribosomal large subunit binding"/>
    <property type="evidence" value="ECO:0007669"/>
    <property type="project" value="InterPro"/>
</dbReference>
<feature type="transmembrane region" description="Helical" evidence="2">
    <location>
        <begin position="146"/>
        <end position="168"/>
    </location>
</feature>
<dbReference type="GO" id="GO:0015031">
    <property type="term" value="P:protein transport"/>
    <property type="evidence" value="ECO:0007669"/>
    <property type="project" value="UniProtKB-KW"/>
</dbReference>
<feature type="chain" id="PRO_5019356659" description="60S ribosomal export protein NMD3" evidence="3">
    <location>
        <begin position="17"/>
        <end position="183"/>
    </location>
</feature>
<dbReference type="Pfam" id="PF04981">
    <property type="entry name" value="NMD3"/>
    <property type="match status" value="1"/>
</dbReference>
<name>A0A427B6I6_ENSVE</name>
<dbReference type="EMBL" id="AMZH03000371">
    <property type="protein sequence ID" value="RRT84095.1"/>
    <property type="molecule type" value="Genomic_DNA"/>
</dbReference>
<evidence type="ECO:0000313" key="5">
    <source>
        <dbReference type="EMBL" id="RRT84095.1"/>
    </source>
</evidence>
<sequence>MLATTVLCCICGVAMPPNPANMCVRCLRSQVDITEGLTRHAAVIHCPECRSYLLPPRTWIRGLEAESKELIAFCLRLVHAEFIWTEPHPKRLGLRLRVQAEALHGAILEQSPPRRTHRPRPSLRRLLQNVRILYCPSRFTKETDEMVFFLFFFCSIIPLIPFHWFAVAKLQIVTEQVKEGLRH</sequence>
<dbReference type="InterPro" id="IPR007064">
    <property type="entry name" value="Nmd3_N"/>
</dbReference>
<protein>
    <recommendedName>
        <fullName evidence="1">60S ribosomal export protein NMD3</fullName>
    </recommendedName>
</protein>
<evidence type="ECO:0000313" key="6">
    <source>
        <dbReference type="Proteomes" id="UP000287651"/>
    </source>
</evidence>
<keyword evidence="1" id="KW-0653">Protein transport</keyword>
<evidence type="ECO:0000256" key="1">
    <source>
        <dbReference type="RuleBase" id="RU364108"/>
    </source>
</evidence>
<dbReference type="PANTHER" id="PTHR12746">
    <property type="entry name" value="NONSENSE-MEDIATED MRNA DECAY PROTEIN 3"/>
    <property type="match status" value="1"/>
</dbReference>
<comment type="subcellular location">
    <subcellularLocation>
        <location evidence="1">Cytoplasm</location>
    </subcellularLocation>
    <subcellularLocation>
        <location evidence="1">Nucleus</location>
    </subcellularLocation>
</comment>
<evidence type="ECO:0000259" key="4">
    <source>
        <dbReference type="Pfam" id="PF04981"/>
    </source>
</evidence>
<comment type="similarity">
    <text evidence="1">Belongs to the NMD3 family.</text>
</comment>
<feature type="signal peptide" evidence="3">
    <location>
        <begin position="1"/>
        <end position="16"/>
    </location>
</feature>
<dbReference type="GO" id="GO:0005737">
    <property type="term" value="C:cytoplasm"/>
    <property type="evidence" value="ECO:0007669"/>
    <property type="project" value="UniProtKB-SubCell"/>
</dbReference>
<gene>
    <name evidence="5" type="ORF">B296_00001461</name>
</gene>
<comment type="caution">
    <text evidence="5">The sequence shown here is derived from an EMBL/GenBank/DDBJ whole genome shotgun (WGS) entry which is preliminary data.</text>
</comment>
<proteinExistence type="inferred from homology"/>
<evidence type="ECO:0000256" key="2">
    <source>
        <dbReference type="SAM" id="Phobius"/>
    </source>
</evidence>
<keyword evidence="1" id="KW-0539">Nucleus</keyword>
<keyword evidence="3" id="KW-0732">Signal</keyword>
<dbReference type="GO" id="GO:0000055">
    <property type="term" value="P:ribosomal large subunit export from nucleus"/>
    <property type="evidence" value="ECO:0007669"/>
    <property type="project" value="TreeGrafter"/>
</dbReference>
<keyword evidence="2" id="KW-0472">Membrane</keyword>
<reference evidence="5 6" key="1">
    <citation type="journal article" date="2014" name="Agronomy (Basel)">
        <title>A Draft Genome Sequence for Ensete ventricosum, the Drought-Tolerant Tree Against Hunger.</title>
        <authorList>
            <person name="Harrison J."/>
            <person name="Moore K.A."/>
            <person name="Paszkiewicz K."/>
            <person name="Jones T."/>
            <person name="Grant M."/>
            <person name="Ambacheew D."/>
            <person name="Muzemil S."/>
            <person name="Studholme D.J."/>
        </authorList>
    </citation>
    <scope>NUCLEOTIDE SEQUENCE [LARGE SCALE GENOMIC DNA]</scope>
</reference>
<keyword evidence="2" id="KW-1133">Transmembrane helix</keyword>
<keyword evidence="2" id="KW-0812">Transmembrane</keyword>
<feature type="domain" description="Nmd3 N-terminal" evidence="4">
    <location>
        <begin position="8"/>
        <end position="111"/>
    </location>
</feature>
<dbReference type="InterPro" id="IPR039768">
    <property type="entry name" value="Nmd3"/>
</dbReference>
<dbReference type="Proteomes" id="UP000287651">
    <property type="component" value="Unassembled WGS sequence"/>
</dbReference>
<dbReference type="AlphaFoldDB" id="A0A427B6I6"/>
<dbReference type="GO" id="GO:0005634">
    <property type="term" value="C:nucleus"/>
    <property type="evidence" value="ECO:0007669"/>
    <property type="project" value="UniProtKB-SubCell"/>
</dbReference>
<keyword evidence="1" id="KW-0813">Transport</keyword>
<keyword evidence="1" id="KW-0963">Cytoplasm</keyword>